<gene>
    <name evidence="3" type="ORF">BO83DRAFT_208454</name>
</gene>
<evidence type="ECO:0000256" key="2">
    <source>
        <dbReference type="SAM" id="MobiDB-lite"/>
    </source>
</evidence>
<proteinExistence type="predicted"/>
<sequence length="193" mass="20480">MGTTSVRRNLFHHHISNRAGSTGPAGSSAQGKTSNGTSGLSSQLLQSSSSEAPTSLSAGSVDNGEIVVKDKNGSYKLDVPVLPPLIGEDGEELEGIEGVGAGDGSGAAGGNLSAQEKEKMEANLVEMMYRNRNRQMSIEPAGEPRLHSQGLCCDAIRLMSIEILNRIHQSLRNKVAALEEDNWMYEAEVDSRA</sequence>
<keyword evidence="1" id="KW-0175">Coiled coil</keyword>
<evidence type="ECO:0000313" key="3">
    <source>
        <dbReference type="EMBL" id="PWY61834.1"/>
    </source>
</evidence>
<name>A0A317UIC1_ASPEC</name>
<accession>A0A317UIC1</accession>
<dbReference type="OrthoDB" id="4188844at2759"/>
<evidence type="ECO:0000256" key="1">
    <source>
        <dbReference type="SAM" id="Coils"/>
    </source>
</evidence>
<dbReference type="VEuPathDB" id="FungiDB:BO83DRAFT_208454"/>
<keyword evidence="4" id="KW-1185">Reference proteome</keyword>
<dbReference type="RefSeq" id="XP_025381876.1">
    <property type="nucleotide sequence ID" value="XM_025526697.1"/>
</dbReference>
<protein>
    <submittedName>
        <fullName evidence="3">Uncharacterized protein</fullName>
    </submittedName>
</protein>
<feature type="coiled-coil region" evidence="1">
    <location>
        <begin position="161"/>
        <end position="188"/>
    </location>
</feature>
<dbReference type="EMBL" id="MSFU01000053">
    <property type="protein sequence ID" value="PWY61834.1"/>
    <property type="molecule type" value="Genomic_DNA"/>
</dbReference>
<dbReference type="AlphaFoldDB" id="A0A317UIC1"/>
<dbReference type="Proteomes" id="UP000246171">
    <property type="component" value="Unassembled WGS sequence"/>
</dbReference>
<dbReference type="GeneID" id="37048659"/>
<feature type="region of interest" description="Disordered" evidence="2">
    <location>
        <begin position="14"/>
        <end position="59"/>
    </location>
</feature>
<evidence type="ECO:0000313" key="4">
    <source>
        <dbReference type="Proteomes" id="UP000246171"/>
    </source>
</evidence>
<feature type="compositionally biased region" description="Low complexity" evidence="2">
    <location>
        <begin position="33"/>
        <end position="59"/>
    </location>
</feature>
<organism evidence="3 4">
    <name type="scientific">Aspergillus eucalypticola (strain CBS 122712 / IBT 29274)</name>
    <dbReference type="NCBI Taxonomy" id="1448314"/>
    <lineage>
        <taxon>Eukaryota</taxon>
        <taxon>Fungi</taxon>
        <taxon>Dikarya</taxon>
        <taxon>Ascomycota</taxon>
        <taxon>Pezizomycotina</taxon>
        <taxon>Eurotiomycetes</taxon>
        <taxon>Eurotiomycetidae</taxon>
        <taxon>Eurotiales</taxon>
        <taxon>Aspergillaceae</taxon>
        <taxon>Aspergillus</taxon>
        <taxon>Aspergillus subgen. Circumdati</taxon>
    </lineage>
</organism>
<comment type="caution">
    <text evidence="3">The sequence shown here is derived from an EMBL/GenBank/DDBJ whole genome shotgun (WGS) entry which is preliminary data.</text>
</comment>
<feature type="compositionally biased region" description="Polar residues" evidence="2">
    <location>
        <begin position="18"/>
        <end position="32"/>
    </location>
</feature>
<reference evidence="3" key="1">
    <citation type="submission" date="2016-12" db="EMBL/GenBank/DDBJ databases">
        <title>The genomes of Aspergillus section Nigri reveals drivers in fungal speciation.</title>
        <authorList>
            <consortium name="DOE Joint Genome Institute"/>
            <person name="Vesth T.C."/>
            <person name="Nybo J."/>
            <person name="Theobald S."/>
            <person name="Brandl J."/>
            <person name="Frisvad J.C."/>
            <person name="Nielsen K.F."/>
            <person name="Lyhne E.K."/>
            <person name="Kogle M.E."/>
            <person name="Kuo A."/>
            <person name="Riley R."/>
            <person name="Clum A."/>
            <person name="Nolan M."/>
            <person name="Lipzen A."/>
            <person name="Salamov A."/>
            <person name="Henrissat B."/>
            <person name="Wiebenga A."/>
            <person name="De vries R.P."/>
            <person name="Grigoriev I.V."/>
            <person name="Mortensen U.H."/>
            <person name="Andersen M.R."/>
            <person name="Baker S.E."/>
        </authorList>
    </citation>
    <scope>NUCLEOTIDE SEQUENCE</scope>
    <source>
        <strain evidence="3">CBS 122712</strain>
    </source>
</reference>